<dbReference type="PANTHER" id="PTHR19848:SF8">
    <property type="entry name" value="F-BOX AND WD REPEAT DOMAIN CONTAINING 7"/>
    <property type="match status" value="1"/>
</dbReference>
<gene>
    <name evidence="4" type="ORF">PAXINDRAFT_119273</name>
</gene>
<keyword evidence="5" id="KW-1185">Reference proteome</keyword>
<feature type="repeat" description="WD" evidence="3">
    <location>
        <begin position="25"/>
        <end position="66"/>
    </location>
</feature>
<dbReference type="SMART" id="SM00320">
    <property type="entry name" value="WD40"/>
    <property type="match status" value="13"/>
</dbReference>
<organism evidence="4 5">
    <name type="scientific">Paxillus involutus ATCC 200175</name>
    <dbReference type="NCBI Taxonomy" id="664439"/>
    <lineage>
        <taxon>Eukaryota</taxon>
        <taxon>Fungi</taxon>
        <taxon>Dikarya</taxon>
        <taxon>Basidiomycota</taxon>
        <taxon>Agaricomycotina</taxon>
        <taxon>Agaricomycetes</taxon>
        <taxon>Agaricomycetidae</taxon>
        <taxon>Boletales</taxon>
        <taxon>Paxilineae</taxon>
        <taxon>Paxillaceae</taxon>
        <taxon>Paxillus</taxon>
    </lineage>
</organism>
<dbReference type="SUPFAM" id="SSF50978">
    <property type="entry name" value="WD40 repeat-like"/>
    <property type="match status" value="2"/>
</dbReference>
<dbReference type="PROSITE" id="PS50294">
    <property type="entry name" value="WD_REPEATS_REGION"/>
    <property type="match status" value="6"/>
</dbReference>
<dbReference type="InterPro" id="IPR019775">
    <property type="entry name" value="WD40_repeat_CS"/>
</dbReference>
<feature type="repeat" description="WD" evidence="3">
    <location>
        <begin position="384"/>
        <end position="416"/>
    </location>
</feature>
<dbReference type="Proteomes" id="UP000053647">
    <property type="component" value="Unassembled WGS sequence"/>
</dbReference>
<dbReference type="CDD" id="cd00200">
    <property type="entry name" value="WD40"/>
    <property type="match status" value="2"/>
</dbReference>
<keyword evidence="2" id="KW-0677">Repeat</keyword>
<dbReference type="InterPro" id="IPR001680">
    <property type="entry name" value="WD40_rpt"/>
</dbReference>
<feature type="repeat" description="WD" evidence="3">
    <location>
        <begin position="74"/>
        <end position="108"/>
    </location>
</feature>
<evidence type="ECO:0008006" key="6">
    <source>
        <dbReference type="Google" id="ProtNLM"/>
    </source>
</evidence>
<dbReference type="Gene3D" id="2.130.10.10">
    <property type="entry name" value="YVTN repeat-like/Quinoprotein amine dehydrogenase"/>
    <property type="match status" value="5"/>
</dbReference>
<accession>A0A0C9SRY2</accession>
<dbReference type="PROSITE" id="PS50082">
    <property type="entry name" value="WD_REPEATS_2"/>
    <property type="match status" value="8"/>
</dbReference>
<dbReference type="OrthoDB" id="3203311at2759"/>
<dbReference type="PRINTS" id="PR00320">
    <property type="entry name" value="GPROTEINBRPT"/>
</dbReference>
<dbReference type="InterPro" id="IPR036322">
    <property type="entry name" value="WD40_repeat_dom_sf"/>
</dbReference>
<evidence type="ECO:0000256" key="2">
    <source>
        <dbReference type="ARBA" id="ARBA00022737"/>
    </source>
</evidence>
<proteinExistence type="predicted"/>
<dbReference type="EMBL" id="KN819395">
    <property type="protein sequence ID" value="KIJ10804.1"/>
    <property type="molecule type" value="Genomic_DNA"/>
</dbReference>
<dbReference type="AlphaFoldDB" id="A0A0C9SRY2"/>
<dbReference type="HOGENOM" id="CLU_000288_57_32_1"/>
<evidence type="ECO:0000313" key="5">
    <source>
        <dbReference type="Proteomes" id="UP000053647"/>
    </source>
</evidence>
<dbReference type="InterPro" id="IPR020472">
    <property type="entry name" value="WD40_PAC1"/>
</dbReference>
<feature type="repeat" description="WD" evidence="3">
    <location>
        <begin position="109"/>
        <end position="150"/>
    </location>
</feature>
<feature type="repeat" description="WD" evidence="3">
    <location>
        <begin position="200"/>
        <end position="235"/>
    </location>
</feature>
<dbReference type="Pfam" id="PF00400">
    <property type="entry name" value="WD40"/>
    <property type="match status" value="12"/>
</dbReference>
<feature type="repeat" description="WD" evidence="3">
    <location>
        <begin position="548"/>
        <end position="575"/>
    </location>
</feature>
<feature type="repeat" description="WD" evidence="3">
    <location>
        <begin position="285"/>
        <end position="326"/>
    </location>
</feature>
<dbReference type="InterPro" id="IPR015943">
    <property type="entry name" value="WD40/YVTN_repeat-like_dom_sf"/>
</dbReference>
<name>A0A0C9SRY2_PAXIN</name>
<protein>
    <recommendedName>
        <fullName evidence="6">WD40 repeat-like protein</fullName>
    </recommendedName>
</protein>
<reference evidence="4 5" key="1">
    <citation type="submission" date="2014-06" db="EMBL/GenBank/DDBJ databases">
        <authorList>
            <consortium name="DOE Joint Genome Institute"/>
            <person name="Kuo A."/>
            <person name="Kohler A."/>
            <person name="Nagy L.G."/>
            <person name="Floudas D."/>
            <person name="Copeland A."/>
            <person name="Barry K.W."/>
            <person name="Cichocki N."/>
            <person name="Veneault-Fourrey C."/>
            <person name="LaButti K."/>
            <person name="Lindquist E.A."/>
            <person name="Lipzen A."/>
            <person name="Lundell T."/>
            <person name="Morin E."/>
            <person name="Murat C."/>
            <person name="Sun H."/>
            <person name="Tunlid A."/>
            <person name="Henrissat B."/>
            <person name="Grigoriev I.V."/>
            <person name="Hibbett D.S."/>
            <person name="Martin F."/>
            <person name="Nordberg H.P."/>
            <person name="Cantor M.N."/>
            <person name="Hua S.X."/>
        </authorList>
    </citation>
    <scope>NUCLEOTIDE SEQUENCE [LARGE SCALE GENOMIC DNA]</scope>
    <source>
        <strain evidence="4 5">ATCC 200175</strain>
    </source>
</reference>
<dbReference type="PANTHER" id="PTHR19848">
    <property type="entry name" value="WD40 REPEAT PROTEIN"/>
    <property type="match status" value="1"/>
</dbReference>
<evidence type="ECO:0000256" key="3">
    <source>
        <dbReference type="PROSITE-ProRule" id="PRU00221"/>
    </source>
</evidence>
<keyword evidence="1 3" id="KW-0853">WD repeat</keyword>
<evidence type="ECO:0000313" key="4">
    <source>
        <dbReference type="EMBL" id="KIJ10804.1"/>
    </source>
</evidence>
<dbReference type="PROSITE" id="PS00678">
    <property type="entry name" value="WD_REPEATS_1"/>
    <property type="match status" value="1"/>
</dbReference>
<feature type="repeat" description="WD" evidence="3">
    <location>
        <begin position="499"/>
        <end position="540"/>
    </location>
</feature>
<reference evidence="5" key="2">
    <citation type="submission" date="2015-01" db="EMBL/GenBank/DDBJ databases">
        <title>Evolutionary Origins and Diversification of the Mycorrhizal Mutualists.</title>
        <authorList>
            <consortium name="DOE Joint Genome Institute"/>
            <consortium name="Mycorrhizal Genomics Consortium"/>
            <person name="Kohler A."/>
            <person name="Kuo A."/>
            <person name="Nagy L.G."/>
            <person name="Floudas D."/>
            <person name="Copeland A."/>
            <person name="Barry K.W."/>
            <person name="Cichocki N."/>
            <person name="Veneault-Fourrey C."/>
            <person name="LaButti K."/>
            <person name="Lindquist E.A."/>
            <person name="Lipzen A."/>
            <person name="Lundell T."/>
            <person name="Morin E."/>
            <person name="Murat C."/>
            <person name="Riley R."/>
            <person name="Ohm R."/>
            <person name="Sun H."/>
            <person name="Tunlid A."/>
            <person name="Henrissat B."/>
            <person name="Grigoriev I.V."/>
            <person name="Hibbett D.S."/>
            <person name="Martin F."/>
        </authorList>
    </citation>
    <scope>NUCLEOTIDE SEQUENCE [LARGE SCALE GENOMIC DNA]</scope>
    <source>
        <strain evidence="5">ATCC 200175</strain>
    </source>
</reference>
<sequence>MRQLLDMARNAYWRARGLPKSPLVLLGHAGRVKSVAFLSGGKEVISGSEDCSARRWRVEDGCEVGRPIREKGCVLAVAASSDGDWMATGGQEKSITIWNAATRNKVVVLEGHRGTVLSLAFSPDSARVVSGSEDKTVIVWRATTARGERLLGRLRGHTGAVRCVCFSPNGDKIVSCDGVDIRIWNSQSGDQVVLRRIASPFAHTNWVCSIAVSTNGKFMASASRDKTIRLWDTSTFTQIGPTLQCDVEVWSVAISPAGSHLVSGGDHGRNITLWNATTCEKAIELEGHSNDVRSLEFSPDSARVVSGSTDKTVIIWSTTTTTTTTTGKSHPDIITSITLSPNGKFMASTSHDRTVPKNITIWDATTYEKVIELEGHLAGNFTRSLEFSRDSTRLVSGSTDKTVIVWNTVTGRQLSDPLKGHTNSVWEAHFSPNGDKIASCDGCDIRIWDSHSGNLVIQPITVKALSLAWTPNGQQLIAGCTEGSIKHFYSPTGFLLADWQVHASLVHSISVSPNGKFVASASPDKTVRLWAMTASKQIGSPLQCPDRVYSVAISPDGTRLARGGRDGKVRIWRLEGMVSPSLLDGTPSTSDVGAHLHELPSNRSFVDVSSSPGWPNNLI</sequence>
<evidence type="ECO:0000256" key="1">
    <source>
        <dbReference type="ARBA" id="ARBA00022574"/>
    </source>
</evidence>